<evidence type="ECO:0000313" key="3">
    <source>
        <dbReference type="Proteomes" id="UP000252706"/>
    </source>
</evidence>
<dbReference type="EMBL" id="QOCE01000013">
    <property type="protein sequence ID" value="RBW58543.1"/>
    <property type="molecule type" value="Genomic_DNA"/>
</dbReference>
<accession>A0A366X267</accession>
<dbReference type="RefSeq" id="WP_113822578.1">
    <property type="nucleotide sequence ID" value="NZ_QOCE01000013.1"/>
</dbReference>
<evidence type="ECO:0000313" key="2">
    <source>
        <dbReference type="EMBL" id="RBW58543.1"/>
    </source>
</evidence>
<dbReference type="OrthoDB" id="9791032at2"/>
<dbReference type="Pfam" id="PF00852">
    <property type="entry name" value="Glyco_transf_10"/>
    <property type="match status" value="1"/>
</dbReference>
<evidence type="ECO:0000259" key="1">
    <source>
        <dbReference type="Pfam" id="PF00852"/>
    </source>
</evidence>
<dbReference type="AlphaFoldDB" id="A0A366X267"/>
<dbReference type="InterPro" id="IPR038577">
    <property type="entry name" value="GT10-like_C_sf"/>
</dbReference>
<dbReference type="Gene3D" id="3.40.50.11660">
    <property type="entry name" value="Glycosyl transferase family 10, C-terminal domain"/>
    <property type="match status" value="1"/>
</dbReference>
<sequence length="290" mass="32491">MSQKPAIAVLPYGTHLGANLAAVSSDALTWPEGGCPERLLGKTVADFLPSDHLLVFPKTDVHFRLKFGTRAQISLILGEPSEISVKHLTMLRLTHRRFFKVLTFNETLLSRIPNGVFFPFGSTWVPGWREFHYTKDKSCSLIASAKRDSTGHKLRHAVVDWVRQGGQDVDVMGRGYLPFDHKADGLGPYRYSVVIENVQEPNYFSEKLVDTILCNTVPIYWGCPNLDRFFDPDGIIQCQSEADIRQAVQNASEVDYSARLPKIQALQSQLAEFGDIEGRAVQALRACLKE</sequence>
<gene>
    <name evidence="2" type="ORF">DS909_06170</name>
</gene>
<comment type="caution">
    <text evidence="2">The sequence shown here is derived from an EMBL/GenBank/DDBJ whole genome shotgun (WGS) entry which is preliminary data.</text>
</comment>
<dbReference type="Proteomes" id="UP000252706">
    <property type="component" value="Unassembled WGS sequence"/>
</dbReference>
<name>A0A366X267_9RHOB</name>
<dbReference type="InterPro" id="IPR055270">
    <property type="entry name" value="Glyco_tran_10_C"/>
</dbReference>
<reference evidence="2 3" key="1">
    <citation type="submission" date="2018-07" db="EMBL/GenBank/DDBJ databases">
        <title>Modular assembly of carbohydrate-degrading microbial communities in the ocean.</title>
        <authorList>
            <person name="Enke T.N."/>
            <person name="Datta M.S."/>
            <person name="Schwartzman J.A."/>
            <person name="Cermak N."/>
            <person name="Schmitz D.A."/>
            <person name="Barrere J."/>
            <person name="Cordero O.X."/>
        </authorList>
    </citation>
    <scope>NUCLEOTIDE SEQUENCE [LARGE SCALE GENOMIC DNA]</scope>
    <source>
        <strain evidence="2 3">C3M10</strain>
    </source>
</reference>
<feature type="domain" description="Fucosyltransferase C-terminal" evidence="1">
    <location>
        <begin position="153"/>
        <end position="254"/>
    </location>
</feature>
<protein>
    <recommendedName>
        <fullName evidence="1">Fucosyltransferase C-terminal domain-containing protein</fullName>
    </recommendedName>
</protein>
<organism evidence="2 3">
    <name type="scientific">Phaeobacter gallaeciensis</name>
    <dbReference type="NCBI Taxonomy" id="60890"/>
    <lineage>
        <taxon>Bacteria</taxon>
        <taxon>Pseudomonadati</taxon>
        <taxon>Pseudomonadota</taxon>
        <taxon>Alphaproteobacteria</taxon>
        <taxon>Rhodobacterales</taxon>
        <taxon>Roseobacteraceae</taxon>
        <taxon>Phaeobacter</taxon>
    </lineage>
</organism>
<dbReference type="SUPFAM" id="SSF53756">
    <property type="entry name" value="UDP-Glycosyltransferase/glycogen phosphorylase"/>
    <property type="match status" value="1"/>
</dbReference>
<proteinExistence type="predicted"/>